<name>A0A172XXK5_9FLAO</name>
<evidence type="ECO:0000313" key="2">
    <source>
        <dbReference type="Proteomes" id="UP000077824"/>
    </source>
</evidence>
<gene>
    <name evidence="1" type="ORF">A0O34_15060</name>
</gene>
<dbReference type="RefSeq" id="WP_066756162.1">
    <property type="nucleotide sequence ID" value="NZ_CP015199.1"/>
</dbReference>
<dbReference type="KEGG" id="chh:A0O34_15060"/>
<dbReference type="OrthoDB" id="3386537at2"/>
<proteinExistence type="predicted"/>
<sequence>MTVLDSIKEKLAALEAQKQETLKDLQKDFPLIFKPLFEKSEKIQSVGWRQYTPYFNDGDECTFSANTDDLIINGEDSGDMEAENDFFNKEIWDGGTKLNPNYIESEGNIIEEFQKALSEIPEEFYKELFGDHIKVIIERSGEIKTEEYNHD</sequence>
<keyword evidence="2" id="KW-1185">Reference proteome</keyword>
<evidence type="ECO:0000313" key="1">
    <source>
        <dbReference type="EMBL" id="ANF51743.1"/>
    </source>
</evidence>
<protein>
    <submittedName>
        <fullName evidence="1">Uncharacterized protein</fullName>
    </submittedName>
</protein>
<dbReference type="STRING" id="1685010.A0O34_15060"/>
<accession>A0A172XXK5</accession>
<dbReference type="Proteomes" id="UP000077824">
    <property type="component" value="Chromosome"/>
</dbReference>
<reference evidence="1 2" key="1">
    <citation type="submission" date="2016-04" db="EMBL/GenBank/DDBJ databases">
        <title>Complete Genome Sequence of Chryseobacterium sp. IHBB 10212.</title>
        <authorList>
            <person name="Pal M."/>
            <person name="Swarnkar M.K."/>
            <person name="Kaushal K."/>
            <person name="Chhibber S."/>
            <person name="Singh A.K."/>
            <person name="Gulati A."/>
        </authorList>
    </citation>
    <scope>NUCLEOTIDE SEQUENCE [LARGE SCALE GENOMIC DNA]</scope>
    <source>
        <strain evidence="1 2">IHBB 10212</strain>
    </source>
</reference>
<dbReference type="AlphaFoldDB" id="A0A172XXK5"/>
<dbReference type="EMBL" id="CP015199">
    <property type="protein sequence ID" value="ANF51743.1"/>
    <property type="molecule type" value="Genomic_DNA"/>
</dbReference>
<organism evidence="1 2">
    <name type="scientific">Chryseobacterium glaciei</name>
    <dbReference type="NCBI Taxonomy" id="1685010"/>
    <lineage>
        <taxon>Bacteria</taxon>
        <taxon>Pseudomonadati</taxon>
        <taxon>Bacteroidota</taxon>
        <taxon>Flavobacteriia</taxon>
        <taxon>Flavobacteriales</taxon>
        <taxon>Weeksellaceae</taxon>
        <taxon>Chryseobacterium group</taxon>
        <taxon>Chryseobacterium</taxon>
    </lineage>
</organism>